<dbReference type="SUPFAM" id="SSF52821">
    <property type="entry name" value="Rhodanese/Cell cycle control phosphatase"/>
    <property type="match status" value="4"/>
</dbReference>
<feature type="domain" description="Rhodanese" evidence="1">
    <location>
        <begin position="152"/>
        <end position="241"/>
    </location>
</feature>
<dbReference type="GeneID" id="95763025"/>
<protein>
    <submittedName>
        <fullName evidence="2">Rhodanese-like domain-containing protein</fullName>
    </submittedName>
    <submittedName>
        <fullName evidence="3">Rhodanese-related sulfurtransferase</fullName>
    </submittedName>
</protein>
<dbReference type="AlphaFoldDB" id="A0A9W6FJR7"/>
<dbReference type="RefSeq" id="WP_281807523.1">
    <property type="nucleotide sequence ID" value="NZ_BSDO01000002.1"/>
</dbReference>
<dbReference type="InterPro" id="IPR001307">
    <property type="entry name" value="Thiosulphate_STrfase_CS"/>
</dbReference>
<accession>A0A9W6FJR7</accession>
<dbReference type="GO" id="GO:0004792">
    <property type="term" value="F:thiosulfate-cyanide sulfurtransferase activity"/>
    <property type="evidence" value="ECO:0007669"/>
    <property type="project" value="InterPro"/>
</dbReference>
<evidence type="ECO:0000313" key="3">
    <source>
        <dbReference type="EMBL" id="MDR6331648.1"/>
    </source>
</evidence>
<evidence type="ECO:0000313" key="4">
    <source>
        <dbReference type="Proteomes" id="UP001144397"/>
    </source>
</evidence>
<gene>
    <name evidence="3" type="ORF">GGQ86_000095</name>
    <name evidence="2" type="ORF">XFLAVUS301_22350</name>
</gene>
<dbReference type="PANTHER" id="PTHR44086">
    <property type="entry name" value="THIOSULFATE SULFURTRANSFERASE RDL2, MITOCHONDRIAL-RELATED"/>
    <property type="match status" value="1"/>
</dbReference>
<dbReference type="PANTHER" id="PTHR44086:SF10">
    <property type="entry name" value="THIOSULFATE SULFURTRANSFERASE_RHODANESE-LIKE DOMAIN-CONTAINING PROTEIN 3"/>
    <property type="match status" value="1"/>
</dbReference>
<dbReference type="PROSITE" id="PS00380">
    <property type="entry name" value="RHODANESE_1"/>
    <property type="match status" value="2"/>
</dbReference>
<evidence type="ECO:0000313" key="5">
    <source>
        <dbReference type="Proteomes" id="UP001245370"/>
    </source>
</evidence>
<dbReference type="Proteomes" id="UP001245370">
    <property type="component" value="Unassembled WGS sequence"/>
</dbReference>
<evidence type="ECO:0000313" key="2">
    <source>
        <dbReference type="EMBL" id="GLI22561.1"/>
    </source>
</evidence>
<reference evidence="2" key="1">
    <citation type="submission" date="2022-12" db="EMBL/GenBank/DDBJ databases">
        <title>Reference genome sequencing for broad-spectrum identification of bacterial and archaeal isolates by mass spectrometry.</title>
        <authorList>
            <person name="Sekiguchi Y."/>
            <person name="Tourlousse D.M."/>
        </authorList>
    </citation>
    <scope>NUCLEOTIDE SEQUENCE</scope>
    <source>
        <strain evidence="2">301</strain>
    </source>
</reference>
<comment type="caution">
    <text evidence="2">The sequence shown here is derived from an EMBL/GenBank/DDBJ whole genome shotgun (WGS) entry which is preliminary data.</text>
</comment>
<feature type="domain" description="Rhodanese" evidence="1">
    <location>
        <begin position="285"/>
        <end position="375"/>
    </location>
</feature>
<organism evidence="2 4">
    <name type="scientific">Xanthobacter flavus</name>
    <dbReference type="NCBI Taxonomy" id="281"/>
    <lineage>
        <taxon>Bacteria</taxon>
        <taxon>Pseudomonadati</taxon>
        <taxon>Pseudomonadota</taxon>
        <taxon>Alphaproteobacteria</taxon>
        <taxon>Hyphomicrobiales</taxon>
        <taxon>Xanthobacteraceae</taxon>
        <taxon>Xanthobacter</taxon>
    </lineage>
</organism>
<dbReference type="Pfam" id="PF00581">
    <property type="entry name" value="Rhodanese"/>
    <property type="match status" value="4"/>
</dbReference>
<feature type="domain" description="Rhodanese" evidence="1">
    <location>
        <begin position="27"/>
        <end position="119"/>
    </location>
</feature>
<name>A0A9W6FJR7_XANFL</name>
<dbReference type="SMART" id="SM00450">
    <property type="entry name" value="RHOD"/>
    <property type="match status" value="4"/>
</dbReference>
<dbReference type="PROSITE" id="PS50206">
    <property type="entry name" value="RHODANESE_3"/>
    <property type="match status" value="4"/>
</dbReference>
<dbReference type="Proteomes" id="UP001144397">
    <property type="component" value="Unassembled WGS sequence"/>
</dbReference>
<proteinExistence type="predicted"/>
<dbReference type="CDD" id="cd00158">
    <property type="entry name" value="RHOD"/>
    <property type="match status" value="1"/>
</dbReference>
<dbReference type="Gene3D" id="3.40.250.10">
    <property type="entry name" value="Rhodanese-like domain"/>
    <property type="match status" value="4"/>
</dbReference>
<reference evidence="3 5" key="2">
    <citation type="submission" date="2023-07" db="EMBL/GenBank/DDBJ databases">
        <title>Genomic Encyclopedia of Type Strains, Phase IV (KMG-IV): sequencing the most valuable type-strain genomes for metagenomic binning, comparative biology and taxonomic classification.</title>
        <authorList>
            <person name="Goeker M."/>
        </authorList>
    </citation>
    <scope>NUCLEOTIDE SEQUENCE [LARGE SCALE GENOMIC DNA]</scope>
    <source>
        <strain evidence="3 5">DSM 338</strain>
    </source>
</reference>
<dbReference type="EMBL" id="BSDO01000002">
    <property type="protein sequence ID" value="GLI22561.1"/>
    <property type="molecule type" value="Genomic_DNA"/>
</dbReference>
<dbReference type="InterPro" id="IPR001763">
    <property type="entry name" value="Rhodanese-like_dom"/>
</dbReference>
<keyword evidence="5" id="KW-1185">Reference proteome</keyword>
<feature type="domain" description="Rhodanese" evidence="1">
    <location>
        <begin position="408"/>
        <end position="496"/>
    </location>
</feature>
<sequence>MEAIATAPLMTADAFAAALADPRHAWPSREWALLDVREHGAYERGHIPGATSLPRRRLEYRVAELVPARTTPVVLYDDGGDDRRALLAADDLRGYGYSGVSVLDGGLDGWRARGGLPVTGVNVPCKTFGERVLVEDRVRHLDVVALDARRAAGARVAVWDVRTAEEFGDAHIPTAQSAPGFELALRLMDLEAECDTVVVNCAGRTRSIIGAATLALLGARSVYALENGTMGWRLAGRTLERGEAGSIPPSPGSRAYAVARAESLARTHGVVLLSPSGLSVLLARPSADARILDVRTKDAFEAGHIAGATFAPGGQAVQRADDFIAVPGADVVFVDDGDARALLAAYWYRRIGFPRVHVLAGGVPAWRASGRRVTRGRPSTVPLGLAAATSAAPFLDAAILASRLGEPPETRPLVVDVGASRDFAAGHLPGAVWLPRGSLELLAAGLRPDRAVVLASADEGQSILAARALARVGREQIHVLEGGVGAWRAAGFLLAEGLPDGVNADDMVEPPYRRGLAGMRSYLEWEIALHGQAQTLEPDA</sequence>
<dbReference type="EMBL" id="JAVDPY010000001">
    <property type="protein sequence ID" value="MDR6331648.1"/>
    <property type="molecule type" value="Genomic_DNA"/>
</dbReference>
<evidence type="ECO:0000259" key="1">
    <source>
        <dbReference type="PROSITE" id="PS50206"/>
    </source>
</evidence>
<dbReference type="InterPro" id="IPR036873">
    <property type="entry name" value="Rhodanese-like_dom_sf"/>
</dbReference>